<dbReference type="GO" id="GO:0016705">
    <property type="term" value="F:oxidoreductase activity, acting on paired donors, with incorporation or reduction of molecular oxygen"/>
    <property type="evidence" value="ECO:0007669"/>
    <property type="project" value="InterPro"/>
</dbReference>
<evidence type="ECO:0000313" key="3">
    <source>
        <dbReference type="EMBL" id="RMB83737.1"/>
    </source>
</evidence>
<keyword evidence="2" id="KW-0560">Oxidoreductase</keyword>
<protein>
    <recommendedName>
        <fullName evidence="5">Cytochrome P450</fullName>
    </recommendedName>
</protein>
<dbReference type="GO" id="GO:0004497">
    <property type="term" value="F:monooxygenase activity"/>
    <property type="evidence" value="ECO:0007669"/>
    <property type="project" value="UniProtKB-KW"/>
</dbReference>
<proteinExistence type="inferred from homology"/>
<dbReference type="InterPro" id="IPR001128">
    <property type="entry name" value="Cyt_P450"/>
</dbReference>
<accession>A0A3M0I3E8</accession>
<keyword evidence="2" id="KW-0479">Metal-binding</keyword>
<dbReference type="InterPro" id="IPR002397">
    <property type="entry name" value="Cyt_P450_B"/>
</dbReference>
<dbReference type="PANTHER" id="PTHR46696">
    <property type="entry name" value="P450, PUTATIVE (EUROFUNG)-RELATED"/>
    <property type="match status" value="1"/>
</dbReference>
<dbReference type="GO" id="GO:0005506">
    <property type="term" value="F:iron ion binding"/>
    <property type="evidence" value="ECO:0007669"/>
    <property type="project" value="InterPro"/>
</dbReference>
<sequence>MSASADVVVTDFDHHSAKFAARPFEVLEELRDAAPVAWSTAHGGFWVITDHGNVVEGLADYSTFSSTAGPAIPANPFGTRHIPVAFDPPLHALYRKVLNEWYSRAEISLREPEIKAMVVEIVTGLRERGSWDFVSDLANVSPGAVTLGILGWDVGQRLELLDVMTQSLRNQANPDPEVQKQNAQRNMWFREQILREANDRRANRRDDLMSVLANDPIVDGQPLTDEELADMVVLLILAGFHTTSGALTALLVHMEEHTDDKQRLDQDRSLIPHAIEEIVRIYSPATAHARKVTQDTEFGGVEMKKGDWTLFVNMAANHDPGAFPDPERVDLDRNRAKSVAFGWGVHRCLGLHLARLILRLEIEAVLDLLPGYRIDLDAAVRSDHMGLGYFYLSVPASIPQEA</sequence>
<dbReference type="SUPFAM" id="SSF48264">
    <property type="entry name" value="Cytochrome P450"/>
    <property type="match status" value="1"/>
</dbReference>
<dbReference type="EMBL" id="PENI01000014">
    <property type="protein sequence ID" value="RMB83737.1"/>
    <property type="molecule type" value="Genomic_DNA"/>
</dbReference>
<keyword evidence="2" id="KW-0503">Monooxygenase</keyword>
<dbReference type="PRINTS" id="PR00359">
    <property type="entry name" value="BP450"/>
</dbReference>
<reference evidence="3 4" key="1">
    <citation type="submission" date="2017-11" db="EMBL/GenBank/DDBJ databases">
        <title>Draft genome of actinobacteria isolated from guarana (Paullinia cupana (Mart.) Ducke.</title>
        <authorList>
            <person name="Siqueira K.A."/>
            <person name="Liotti R.G."/>
            <person name="Mendes T.A.O."/>
            <person name="Soares M.A."/>
        </authorList>
    </citation>
    <scope>NUCLEOTIDE SEQUENCE [LARGE SCALE GENOMIC DNA]</scope>
    <source>
        <strain evidence="3 4">193</strain>
    </source>
</reference>
<dbReference type="Gene3D" id="1.10.630.10">
    <property type="entry name" value="Cytochrome P450"/>
    <property type="match status" value="1"/>
</dbReference>
<dbReference type="Pfam" id="PF00067">
    <property type="entry name" value="p450"/>
    <property type="match status" value="1"/>
</dbReference>
<evidence type="ECO:0000256" key="2">
    <source>
        <dbReference type="RuleBase" id="RU000461"/>
    </source>
</evidence>
<dbReference type="InterPro" id="IPR036396">
    <property type="entry name" value="Cyt_P450_sf"/>
</dbReference>
<dbReference type="RefSeq" id="WP_121891361.1">
    <property type="nucleotide sequence ID" value="NZ_PENI01000014.1"/>
</dbReference>
<evidence type="ECO:0000256" key="1">
    <source>
        <dbReference type="ARBA" id="ARBA00010617"/>
    </source>
</evidence>
<dbReference type="Proteomes" id="UP000270471">
    <property type="component" value="Unassembled WGS sequence"/>
</dbReference>
<gene>
    <name evidence="3" type="ORF">CTZ28_21685</name>
</gene>
<organism evidence="3 4">
    <name type="scientific">Streptomyces shenzhenensis</name>
    <dbReference type="NCBI Taxonomy" id="943815"/>
    <lineage>
        <taxon>Bacteria</taxon>
        <taxon>Bacillati</taxon>
        <taxon>Actinomycetota</taxon>
        <taxon>Actinomycetes</taxon>
        <taxon>Kitasatosporales</taxon>
        <taxon>Streptomycetaceae</taxon>
        <taxon>Streptomyces</taxon>
    </lineage>
</organism>
<dbReference type="GO" id="GO:0020037">
    <property type="term" value="F:heme binding"/>
    <property type="evidence" value="ECO:0007669"/>
    <property type="project" value="InterPro"/>
</dbReference>
<dbReference type="PANTHER" id="PTHR46696:SF6">
    <property type="entry name" value="P450, PUTATIVE (EUROFUNG)-RELATED"/>
    <property type="match status" value="1"/>
</dbReference>
<keyword evidence="2" id="KW-0349">Heme</keyword>
<evidence type="ECO:0008006" key="5">
    <source>
        <dbReference type="Google" id="ProtNLM"/>
    </source>
</evidence>
<comment type="similarity">
    <text evidence="1 2">Belongs to the cytochrome P450 family.</text>
</comment>
<comment type="caution">
    <text evidence="3">The sequence shown here is derived from an EMBL/GenBank/DDBJ whole genome shotgun (WGS) entry which is preliminary data.</text>
</comment>
<keyword evidence="4" id="KW-1185">Reference proteome</keyword>
<dbReference type="InterPro" id="IPR017972">
    <property type="entry name" value="Cyt_P450_CS"/>
</dbReference>
<dbReference type="AlphaFoldDB" id="A0A3M0I3E8"/>
<evidence type="ECO:0000313" key="4">
    <source>
        <dbReference type="Proteomes" id="UP000270471"/>
    </source>
</evidence>
<name>A0A3M0I3E8_9ACTN</name>
<dbReference type="PROSITE" id="PS00086">
    <property type="entry name" value="CYTOCHROME_P450"/>
    <property type="match status" value="1"/>
</dbReference>
<dbReference type="OrthoDB" id="3209493at2"/>
<keyword evidence="2" id="KW-0408">Iron</keyword>